<proteinExistence type="predicted"/>
<gene>
    <name evidence="1" type="ORF">SYK_02910</name>
</gene>
<keyword evidence="2" id="KW-1185">Reference proteome</keyword>
<sequence length="123" mass="14115">MIIYTNSRRLVPEQFAGRAIGPVAFILKKCRDDTGLRAHEQKHIDDFNAAPWKTFWSWLRGDKKWKLRSEVRAYAVQCLDESKPISVYKAAAFIATRYGLDISEQDAYLLLAQQIGKIERGLA</sequence>
<reference evidence="1 2" key="1">
    <citation type="submission" date="2022-08" db="EMBL/GenBank/DDBJ databases">
        <title>Genome Sequence of the sulphate-reducing bacterium, Pseudodesulfovibrio sp. SYK.</title>
        <authorList>
            <person name="Kondo R."/>
            <person name="Kataoka T."/>
        </authorList>
    </citation>
    <scope>NUCLEOTIDE SEQUENCE [LARGE SCALE GENOMIC DNA]</scope>
    <source>
        <strain evidence="1 2">SYK</strain>
    </source>
</reference>
<protein>
    <submittedName>
        <fullName evidence="1">Uncharacterized protein</fullName>
    </submittedName>
</protein>
<organism evidence="1 2">
    <name type="scientific">Pseudodesulfovibrio nedwellii</name>
    <dbReference type="NCBI Taxonomy" id="2973072"/>
    <lineage>
        <taxon>Bacteria</taxon>
        <taxon>Pseudomonadati</taxon>
        <taxon>Thermodesulfobacteriota</taxon>
        <taxon>Desulfovibrionia</taxon>
        <taxon>Desulfovibrionales</taxon>
        <taxon>Desulfovibrionaceae</taxon>
    </lineage>
</organism>
<evidence type="ECO:0000313" key="2">
    <source>
        <dbReference type="Proteomes" id="UP001317742"/>
    </source>
</evidence>
<dbReference type="EMBL" id="AP026709">
    <property type="protein sequence ID" value="BDQ35931.1"/>
    <property type="molecule type" value="Genomic_DNA"/>
</dbReference>
<evidence type="ECO:0000313" key="1">
    <source>
        <dbReference type="EMBL" id="BDQ35931.1"/>
    </source>
</evidence>
<name>A0ABM8AXA6_9BACT</name>
<dbReference type="Proteomes" id="UP001317742">
    <property type="component" value="Chromosome"/>
</dbReference>
<accession>A0ABM8AXA6</accession>
<dbReference type="RefSeq" id="WP_281761860.1">
    <property type="nucleotide sequence ID" value="NZ_AP026709.1"/>
</dbReference>